<evidence type="ECO:0000256" key="2">
    <source>
        <dbReference type="ARBA" id="ARBA00009780"/>
    </source>
</evidence>
<feature type="binding site" evidence="7">
    <location>
        <position position="51"/>
    </location>
    <ligand>
        <name>Ca(2+)</name>
        <dbReference type="ChEBI" id="CHEBI:29108"/>
    </ligand>
</feature>
<protein>
    <submittedName>
        <fullName evidence="10">Alkaline ceramidase</fullName>
    </submittedName>
</protein>
<evidence type="ECO:0000256" key="3">
    <source>
        <dbReference type="ARBA" id="ARBA00022692"/>
    </source>
</evidence>
<dbReference type="GO" id="GO:0046872">
    <property type="term" value="F:metal ion binding"/>
    <property type="evidence" value="ECO:0007669"/>
    <property type="project" value="UniProtKB-KW"/>
</dbReference>
<dbReference type="PANTHER" id="PTHR46139">
    <property type="entry name" value="ALKALINE CERAMIDASE"/>
    <property type="match status" value="1"/>
</dbReference>
<keyword evidence="7" id="KW-0106">Calcium</keyword>
<evidence type="ECO:0000256" key="6">
    <source>
        <dbReference type="ARBA" id="ARBA00023136"/>
    </source>
</evidence>
<feature type="binding site" evidence="7">
    <location>
        <position position="49"/>
    </location>
    <ligand>
        <name>Ca(2+)</name>
        <dbReference type="ChEBI" id="CHEBI:29108"/>
    </ligand>
</feature>
<dbReference type="GO" id="GO:0046512">
    <property type="term" value="P:sphingosine biosynthetic process"/>
    <property type="evidence" value="ECO:0007669"/>
    <property type="project" value="TreeGrafter"/>
</dbReference>
<dbReference type="InParanoid" id="A0A2R5GMD8"/>
<evidence type="ECO:0000256" key="5">
    <source>
        <dbReference type="ARBA" id="ARBA00022989"/>
    </source>
</evidence>
<evidence type="ECO:0000256" key="8">
    <source>
        <dbReference type="PIRSR" id="PIRSR608901-2"/>
    </source>
</evidence>
<dbReference type="PANTHER" id="PTHR46139:SF3">
    <property type="entry name" value="ALKALINE CERAMIDASE"/>
    <property type="match status" value="1"/>
</dbReference>
<comment type="cofactor">
    <cofactor evidence="8">
        <name>Zn(2+)</name>
        <dbReference type="ChEBI" id="CHEBI:29105"/>
    </cofactor>
</comment>
<dbReference type="EMBL" id="BEYU01000052">
    <property type="protein sequence ID" value="GBG29034.1"/>
    <property type="molecule type" value="Genomic_DNA"/>
</dbReference>
<proteinExistence type="inferred from homology"/>
<name>A0A2R5GMD8_9STRA</name>
<keyword evidence="6 9" id="KW-0472">Membrane</keyword>
<keyword evidence="11" id="KW-1185">Reference proteome</keyword>
<keyword evidence="5 9" id="KW-1133">Transmembrane helix</keyword>
<feature type="binding site" evidence="7">
    <location>
        <position position="62"/>
    </location>
    <ligand>
        <name>Ca(2+)</name>
        <dbReference type="ChEBI" id="CHEBI:29108"/>
    </ligand>
</feature>
<gene>
    <name evidence="10" type="ORF">FCC1311_029401</name>
</gene>
<evidence type="ECO:0000256" key="7">
    <source>
        <dbReference type="PIRSR" id="PIRSR608901-1"/>
    </source>
</evidence>
<dbReference type="GO" id="GO:0016811">
    <property type="term" value="F:hydrolase activity, acting on carbon-nitrogen (but not peptide) bonds, in linear amides"/>
    <property type="evidence" value="ECO:0007669"/>
    <property type="project" value="InterPro"/>
</dbReference>
<evidence type="ECO:0000256" key="4">
    <source>
        <dbReference type="ARBA" id="ARBA00022801"/>
    </source>
</evidence>
<feature type="binding site" evidence="7">
    <location>
        <position position="53"/>
    </location>
    <ligand>
        <name>Ca(2+)</name>
        <dbReference type="ChEBI" id="CHEBI:29108"/>
    </ligand>
</feature>
<accession>A0A2R5GMD8</accession>
<feature type="binding site" evidence="8">
    <location>
        <position position="115"/>
    </location>
    <ligand>
        <name>Zn(2+)</name>
        <dbReference type="ChEBI" id="CHEBI:29105"/>
        <note>catalytic</note>
    </ligand>
</feature>
<reference evidence="10 11" key="1">
    <citation type="submission" date="2017-12" db="EMBL/GenBank/DDBJ databases">
        <title>Sequencing, de novo assembly and annotation of complete genome of a new Thraustochytrid species, strain FCC1311.</title>
        <authorList>
            <person name="Sedici K."/>
            <person name="Godart F."/>
            <person name="Aiese Cigliano R."/>
            <person name="Sanseverino W."/>
            <person name="Barakat M."/>
            <person name="Ortet P."/>
            <person name="Marechal E."/>
            <person name="Cagnac O."/>
            <person name="Amato A."/>
        </authorList>
    </citation>
    <scope>NUCLEOTIDE SEQUENCE [LARGE SCALE GENOMIC DNA]</scope>
</reference>
<evidence type="ECO:0000256" key="1">
    <source>
        <dbReference type="ARBA" id="ARBA00004141"/>
    </source>
</evidence>
<keyword evidence="4" id="KW-0378">Hydrolase</keyword>
<comment type="similarity">
    <text evidence="2">Belongs to the alkaline ceramidase family.</text>
</comment>
<feature type="transmembrane region" description="Helical" evidence="9">
    <location>
        <begin position="12"/>
        <end position="31"/>
    </location>
</feature>
<comment type="caution">
    <text evidence="10">The sequence shown here is derived from an EMBL/GenBank/DDBJ whole genome shotgun (WGS) entry which is preliminary data.</text>
</comment>
<feature type="transmembrane region" description="Helical" evidence="9">
    <location>
        <begin position="93"/>
        <end position="114"/>
    </location>
</feature>
<evidence type="ECO:0000256" key="9">
    <source>
        <dbReference type="SAM" id="Phobius"/>
    </source>
</evidence>
<feature type="binding site" evidence="7">
    <location>
        <position position="48"/>
    </location>
    <ligand>
        <name>Ca(2+)</name>
        <dbReference type="ChEBI" id="CHEBI:29108"/>
    </ligand>
</feature>
<dbReference type="GO" id="GO:0046514">
    <property type="term" value="P:ceramide catabolic process"/>
    <property type="evidence" value="ECO:0007669"/>
    <property type="project" value="TreeGrafter"/>
</dbReference>
<evidence type="ECO:0000313" key="10">
    <source>
        <dbReference type="EMBL" id="GBG29034.1"/>
    </source>
</evidence>
<comment type="subcellular location">
    <subcellularLocation>
        <location evidence="1">Membrane</location>
        <topology evidence="1">Multi-pass membrane protein</topology>
    </subcellularLocation>
</comment>
<keyword evidence="3 9" id="KW-0812">Transmembrane</keyword>
<sequence>GAEKAAAARTLARASAAGWVVTAAALLVVGLKNKELQALAAYDSSPIDWCEINYEVHPYVAEFWNTVSSVPLALVAIFVRTNDLVPAFFWTDMQTSMAIILGLMVIIGAGSVYFHATLSVFGQIMDEMGIIWIVQYSALFVLPPGKFPNSPRSETL</sequence>
<keyword evidence="7" id="KW-0479">Metal-binding</keyword>
<dbReference type="GO" id="GO:0016020">
    <property type="term" value="C:membrane"/>
    <property type="evidence" value="ECO:0007669"/>
    <property type="project" value="UniProtKB-SubCell"/>
</dbReference>
<dbReference type="AlphaFoldDB" id="A0A2R5GMD8"/>
<dbReference type="InterPro" id="IPR008901">
    <property type="entry name" value="ACER"/>
</dbReference>
<evidence type="ECO:0000313" key="11">
    <source>
        <dbReference type="Proteomes" id="UP000241890"/>
    </source>
</evidence>
<dbReference type="OrthoDB" id="187171at2759"/>
<organism evidence="10 11">
    <name type="scientific">Hondaea fermentalgiana</name>
    <dbReference type="NCBI Taxonomy" id="2315210"/>
    <lineage>
        <taxon>Eukaryota</taxon>
        <taxon>Sar</taxon>
        <taxon>Stramenopiles</taxon>
        <taxon>Bigyra</taxon>
        <taxon>Labyrinthulomycetes</taxon>
        <taxon>Thraustochytrida</taxon>
        <taxon>Thraustochytriidae</taxon>
        <taxon>Hondaea</taxon>
    </lineage>
</organism>
<keyword evidence="8" id="KW-0862">Zinc</keyword>
<dbReference type="Proteomes" id="UP000241890">
    <property type="component" value="Unassembled WGS sequence"/>
</dbReference>
<dbReference type="Pfam" id="PF05875">
    <property type="entry name" value="Ceramidase"/>
    <property type="match status" value="1"/>
</dbReference>
<feature type="non-terminal residue" evidence="10">
    <location>
        <position position="1"/>
    </location>
</feature>